<dbReference type="Pfam" id="PF12796">
    <property type="entry name" value="Ank_2"/>
    <property type="match status" value="2"/>
</dbReference>
<feature type="repeat" description="ANK" evidence="3">
    <location>
        <begin position="277"/>
        <end position="302"/>
    </location>
</feature>
<feature type="repeat" description="ANK" evidence="3">
    <location>
        <begin position="49"/>
        <end position="81"/>
    </location>
</feature>
<feature type="repeat" description="ANK" evidence="3">
    <location>
        <begin position="82"/>
        <end position="114"/>
    </location>
</feature>
<evidence type="ECO:0000256" key="2">
    <source>
        <dbReference type="ARBA" id="ARBA00023043"/>
    </source>
</evidence>
<dbReference type="OrthoDB" id="4772757at2759"/>
<evidence type="ECO:0000313" key="5">
    <source>
        <dbReference type="RefSeq" id="XP_022099762.1"/>
    </source>
</evidence>
<dbReference type="Gene3D" id="1.25.40.20">
    <property type="entry name" value="Ankyrin repeat-containing domain"/>
    <property type="match status" value="3"/>
</dbReference>
<evidence type="ECO:0000256" key="3">
    <source>
        <dbReference type="PROSITE-ProRule" id="PRU00023"/>
    </source>
</evidence>
<feature type="repeat" description="ANK" evidence="3">
    <location>
        <begin position="244"/>
        <end position="276"/>
    </location>
</feature>
<feature type="repeat" description="ANK" evidence="3">
    <location>
        <begin position="141"/>
        <end position="166"/>
    </location>
</feature>
<dbReference type="PROSITE" id="PS50297">
    <property type="entry name" value="ANK_REP_REGION"/>
    <property type="match status" value="4"/>
</dbReference>
<name>A0A8B7Z472_ACAPL</name>
<dbReference type="GeneID" id="110984173"/>
<dbReference type="AlphaFoldDB" id="A0A8B7Z472"/>
<organism evidence="4 5">
    <name type="scientific">Acanthaster planci</name>
    <name type="common">Crown-of-thorns starfish</name>
    <dbReference type="NCBI Taxonomy" id="133434"/>
    <lineage>
        <taxon>Eukaryota</taxon>
        <taxon>Metazoa</taxon>
        <taxon>Echinodermata</taxon>
        <taxon>Eleutherozoa</taxon>
        <taxon>Asterozoa</taxon>
        <taxon>Asteroidea</taxon>
        <taxon>Valvatacea</taxon>
        <taxon>Valvatida</taxon>
        <taxon>Acanthasteridae</taxon>
        <taxon>Acanthaster</taxon>
    </lineage>
</organism>
<keyword evidence="2 3" id="KW-0040">ANK repeat</keyword>
<keyword evidence="4" id="KW-1185">Reference proteome</keyword>
<proteinExistence type="predicted"/>
<sequence>MPIASLKRMQKQGETFVSCAQKGDVHSMQILSAGKFQADEIIEYSRPRSGDRAVHLAARHDHVRVLEFLKVEGTDFETANLDGKRALHEAAVSGNGSCVAFLLSTGVQVDPLKRADWEGHVDILTYLLDCIPDLWDTVSKNGRTPLHTAALHGKHRAVSLLLTRGSYPVDQADSCGSTPLMDALRDGFVDIAQLLVDQQKAEVHKCDILGRMAVHLAAQAGCQSSVTFLVSQQQVGVDTPTTKGGSTPLHLAAKECHFTMLETLHSLGANINAVDDKGRTALHIAAAIQNRACVETLLRLGALDCPDKSGRTPSQLVQKQDILKLFDM</sequence>
<dbReference type="InterPro" id="IPR036770">
    <property type="entry name" value="Ankyrin_rpt-contain_sf"/>
</dbReference>
<evidence type="ECO:0000313" key="4">
    <source>
        <dbReference type="Proteomes" id="UP000694845"/>
    </source>
</evidence>
<dbReference type="PANTHER" id="PTHR24198">
    <property type="entry name" value="ANKYRIN REPEAT AND PROTEIN KINASE DOMAIN-CONTAINING PROTEIN"/>
    <property type="match status" value="1"/>
</dbReference>
<protein>
    <submittedName>
        <fullName evidence="5">Ankyrin repeat domain-containing protein 16-like isoform X2</fullName>
    </submittedName>
</protein>
<keyword evidence="1" id="KW-0677">Repeat</keyword>
<dbReference type="PANTHER" id="PTHR24198:SF165">
    <property type="entry name" value="ANKYRIN REPEAT-CONTAINING PROTEIN-RELATED"/>
    <property type="match status" value="1"/>
</dbReference>
<dbReference type="PROSITE" id="PS50088">
    <property type="entry name" value="ANK_REPEAT"/>
    <property type="match status" value="5"/>
</dbReference>
<dbReference type="SMART" id="SM00248">
    <property type="entry name" value="ANK"/>
    <property type="match status" value="6"/>
</dbReference>
<dbReference type="SUPFAM" id="SSF48403">
    <property type="entry name" value="Ankyrin repeat"/>
    <property type="match status" value="1"/>
</dbReference>
<gene>
    <name evidence="5" type="primary">LOC110984173</name>
</gene>
<dbReference type="InterPro" id="IPR002110">
    <property type="entry name" value="Ankyrin_rpt"/>
</dbReference>
<dbReference type="Pfam" id="PF13637">
    <property type="entry name" value="Ank_4"/>
    <property type="match status" value="1"/>
</dbReference>
<dbReference type="RefSeq" id="XP_022099762.1">
    <property type="nucleotide sequence ID" value="XM_022244070.1"/>
</dbReference>
<dbReference type="CTD" id="54522"/>
<reference evidence="5" key="1">
    <citation type="submission" date="2025-08" db="UniProtKB">
        <authorList>
            <consortium name="RefSeq"/>
        </authorList>
    </citation>
    <scope>IDENTIFICATION</scope>
</reference>
<evidence type="ECO:0000256" key="1">
    <source>
        <dbReference type="ARBA" id="ARBA00022737"/>
    </source>
</evidence>
<accession>A0A8B7Z472</accession>
<dbReference type="Proteomes" id="UP000694845">
    <property type="component" value="Unplaced"/>
</dbReference>